<name>A0A8S5U466_9CAUD</name>
<organism evidence="1">
    <name type="scientific">Podoviridae sp. ctP1X6</name>
    <dbReference type="NCBI Taxonomy" id="2825246"/>
    <lineage>
        <taxon>Viruses</taxon>
        <taxon>Duplodnaviria</taxon>
        <taxon>Heunggongvirae</taxon>
        <taxon>Uroviricota</taxon>
        <taxon>Caudoviricetes</taxon>
    </lineage>
</organism>
<proteinExistence type="predicted"/>
<evidence type="ECO:0000313" key="1">
    <source>
        <dbReference type="EMBL" id="DAF89198.1"/>
    </source>
</evidence>
<accession>A0A8S5U466</accession>
<protein>
    <submittedName>
        <fullName evidence="1">Uncharacterized protein</fullName>
    </submittedName>
</protein>
<sequence length="61" mass="7077">MEKYFEDLKKIKNSLSEVGLPAEIEVEVLKTYAVEGVKILLNKEEKDETMSELKELTKVFE</sequence>
<reference evidence="1" key="1">
    <citation type="journal article" date="2021" name="Proc. Natl. Acad. Sci. U.S.A.">
        <title>A Catalog of Tens of Thousands of Viruses from Human Metagenomes Reveals Hidden Associations with Chronic Diseases.</title>
        <authorList>
            <person name="Tisza M.J."/>
            <person name="Buck C.B."/>
        </authorList>
    </citation>
    <scope>NUCLEOTIDE SEQUENCE</scope>
    <source>
        <strain evidence="1">CtP1X6</strain>
    </source>
</reference>
<dbReference type="EMBL" id="BK016004">
    <property type="protein sequence ID" value="DAF89198.1"/>
    <property type="molecule type" value="Genomic_DNA"/>
</dbReference>